<dbReference type="AlphaFoldDB" id="A0A8T9SZ76"/>
<keyword evidence="3" id="KW-1185">Reference proteome</keyword>
<dbReference type="RefSeq" id="WP_245093123.1">
    <property type="nucleotide sequence ID" value="NZ_CP095053.1"/>
</dbReference>
<feature type="transmembrane region" description="Helical" evidence="1">
    <location>
        <begin position="9"/>
        <end position="28"/>
    </location>
</feature>
<sequence length="107" mass="11431">MSNTNKKQLIVLAILAVSNLLISNLTVGDGRTLEGHTLTAGSPEMRKSIISTLFFGIQLISFIVGALVAAIPYKGISYSVKWITVSLGIAIVVQATFFLIGIIKLLI</sequence>
<dbReference type="EMBL" id="CP095053">
    <property type="protein sequence ID" value="UOR05126.1"/>
    <property type="molecule type" value="Genomic_DNA"/>
</dbReference>
<proteinExistence type="predicted"/>
<evidence type="ECO:0000256" key="1">
    <source>
        <dbReference type="SAM" id="Phobius"/>
    </source>
</evidence>
<dbReference type="Proteomes" id="UP000829925">
    <property type="component" value="Chromosome"/>
</dbReference>
<keyword evidence="1" id="KW-0472">Membrane</keyword>
<feature type="transmembrane region" description="Helical" evidence="1">
    <location>
        <begin position="82"/>
        <end position="103"/>
    </location>
</feature>
<protein>
    <submittedName>
        <fullName evidence="2">Uncharacterized protein</fullName>
    </submittedName>
</protein>
<evidence type="ECO:0000313" key="2">
    <source>
        <dbReference type="EMBL" id="UOR05126.1"/>
    </source>
</evidence>
<reference evidence="2 3" key="1">
    <citation type="submission" date="2022-04" db="EMBL/GenBank/DDBJ databases">
        <title>Hymenobacter sp. isolated from the air.</title>
        <authorList>
            <person name="Won M."/>
            <person name="Lee C.-M."/>
            <person name="Woen H.-Y."/>
            <person name="Kwon S.-W."/>
        </authorList>
    </citation>
    <scope>NUCLEOTIDE SEQUENCE [LARGE SCALE GENOMIC DNA]</scope>
    <source>
        <strain evidence="3">5413 J-13</strain>
    </source>
</reference>
<evidence type="ECO:0000313" key="3">
    <source>
        <dbReference type="Proteomes" id="UP000829925"/>
    </source>
</evidence>
<dbReference type="KEGG" id="haei:MUN82_19585"/>
<gene>
    <name evidence="2" type="ORF">MUN82_19585</name>
</gene>
<name>A0A8T9SZ76_9BACT</name>
<organism evidence="2 3">
    <name type="scientific">Hymenobacter aerilatus</name>
    <dbReference type="NCBI Taxonomy" id="2932251"/>
    <lineage>
        <taxon>Bacteria</taxon>
        <taxon>Pseudomonadati</taxon>
        <taxon>Bacteroidota</taxon>
        <taxon>Cytophagia</taxon>
        <taxon>Cytophagales</taxon>
        <taxon>Hymenobacteraceae</taxon>
        <taxon>Hymenobacter</taxon>
    </lineage>
</organism>
<feature type="transmembrane region" description="Helical" evidence="1">
    <location>
        <begin position="48"/>
        <end position="70"/>
    </location>
</feature>
<accession>A0A8T9SZ76</accession>
<keyword evidence="1" id="KW-0812">Transmembrane</keyword>
<keyword evidence="1" id="KW-1133">Transmembrane helix</keyword>